<dbReference type="Proteomes" id="UP000570851">
    <property type="component" value="Unassembled WGS sequence"/>
</dbReference>
<comment type="caution">
    <text evidence="1">The sequence shown here is derived from an EMBL/GenBank/DDBJ whole genome shotgun (WGS) entry which is preliminary data.</text>
</comment>
<organism evidence="1 2">
    <name type="scientific">Trichormus variabilis N2B</name>
    <dbReference type="NCBI Taxonomy" id="2681315"/>
    <lineage>
        <taxon>Bacteria</taxon>
        <taxon>Bacillati</taxon>
        <taxon>Cyanobacteriota</taxon>
        <taxon>Cyanophyceae</taxon>
        <taxon>Nostocales</taxon>
        <taxon>Nostocaceae</taxon>
        <taxon>Trichormus</taxon>
    </lineage>
</organism>
<dbReference type="EMBL" id="JACKZP010000040">
    <property type="protein sequence ID" value="MBC1302702.1"/>
    <property type="molecule type" value="Genomic_DNA"/>
</dbReference>
<protein>
    <submittedName>
        <fullName evidence="1">Uncharacterized protein</fullName>
    </submittedName>
</protein>
<keyword evidence="2" id="KW-1185">Reference proteome</keyword>
<name>A0ABR6S8J0_ANAVA</name>
<proteinExistence type="predicted"/>
<dbReference type="RefSeq" id="WP_013036448.1">
    <property type="nucleotide sequence ID" value="NZ_JACKZP010000040.1"/>
</dbReference>
<accession>A0ABR6S8J0</accession>
<evidence type="ECO:0000313" key="2">
    <source>
        <dbReference type="Proteomes" id="UP000570851"/>
    </source>
</evidence>
<sequence>MTRKAPQHRVDQIRSLMSAERLQEFDEFCKHNRNTTAIRQLLEDWGYKVSQTAVQNWYRAFFPVGEEAKRFNILTSAFSGVDTGDALQKVLVLNADLIDSVMEVLKLKGGVGAIDPEKLLPVVSHLSREVRACAEAVNGQKYIRDRKALEMAGAYRAIQELRLIFADTPFESALVEATKGVLSRLEEE</sequence>
<gene>
    <name evidence="1" type="ORF">GNE12_12340</name>
</gene>
<evidence type="ECO:0000313" key="1">
    <source>
        <dbReference type="EMBL" id="MBC1302702.1"/>
    </source>
</evidence>
<dbReference type="GeneID" id="58725277"/>
<reference evidence="1 2" key="1">
    <citation type="submission" date="2019-11" db="EMBL/GenBank/DDBJ databases">
        <title>Comparison of genomes from free-living endosymbiotic cyanobacteria isolated from Azolla.</title>
        <authorList>
            <person name="Thiel T."/>
            <person name="Pratte B."/>
        </authorList>
    </citation>
    <scope>NUCLEOTIDE SEQUENCE [LARGE SCALE GENOMIC DNA]</scope>
    <source>
        <strain evidence="1 2">N2B</strain>
    </source>
</reference>